<evidence type="ECO:0000313" key="1">
    <source>
        <dbReference type="Proteomes" id="UP000887579"/>
    </source>
</evidence>
<sequence length="1218" mass="137730">MSSNFINLNRESDEQYQFKDSKNANSSTLSLHIAAYENFVEADTDDSKGGEKEGIKSKSKKAELFKKWSTLKSVFSGSSSKLQNPFEFPRQQNEDQSGDPEVMQFKSSQQILNPNESTSAGAQRIMEEIEIQCEYLRRRENQPDEYDRRKVKCTRRERILQFRNRVAEAFQVQPTSIKLVNRGKLIELNPILSLLDVGIDEHSSVHVLDSTQKAPSMSRRRPQSSASPFLPHSSLELPNVIRMSNGVTLTELSVNRFVMNFVYTEPLCSPGRLDTLIRTLAESFRNKYKVDVDVQRRNGMPYENDVTFDLSFRSPPIMPSGAYNRYEAIKTLLIRQKLFITIAEKYLVEQIQDPRVDSISQNFDEVVLKEMDRVETLELVPNIAYFPEDEVTNEKLLEFVTTFESDVSIDEVPLLGNVLQVRHLVPADYFNILDISVKLNEEASRLTNMQRNLFNDGQTVDSKIADLFTVILRRIHHLQAHIQHMFSEISLRPNDSLRVAYPQGVLSTFSGLNPDLTFTITFMTSVLNRNIPTNETSYGRFTSFHQVHLARPVLRANVAVEVEMGTAHNEEGSGNVRPRPPPRTRMPNAAPYARPQVAFRSAGPINFMNRPPSRPNFVQPLNSTRFVQRLPGQPSVVPMQPAPVVGVSDGQSPRSLREFLSSMQSQQVNIGTSQNGRQVTMNSNDALNPLSSIFRAMDSGGNSNDNNDEEDGSEATAIIIGTNGSSDSNDSDAEDFARALHAAVANQREGFHQVLNNQLINGTGPIPTPSRTITVGPRMGIPMGMGPGMQHHHHPHMHGHGHHHHPGGIPVHLNRLQMQGNNDLAQRQLRNLGPNGGCPVAYYERLVPENLENHATAQEISVAIPDMDLIPTIQRFPFERSVMRRNMNEFVATSIEGLEMILKAYMQGIVSYNSGRQIAHPAIANELVSQGHRIQVRRPHARDRVIEFYRLMGSQDFAFLVNIFKTQTFLNDRGFLGTIVLTFLNSIKFENIAHLLMNPFDLGSVRSAIKTYVRNKFNSDDIDKIVEDVKENLFENYYHYLMGVAPFGLVRDGKNMVGSLQKMDADMLYNFYKLLFGGSSDEEFGTAFLELLRTYHSSLISFCYVASNGFPHAYREFIRYVFLEFRRIPDQQTNFAVDVFMESLVNLALSFDNPENLMNINTENISKYLLPVGDRFTPERNASSLGSFGPTCPPNRVVDIDTTRVPLLPKELLEEDLE</sequence>
<accession>A0AC34FDU7</accession>
<organism evidence="1 2">
    <name type="scientific">Panagrolaimus sp. ES5</name>
    <dbReference type="NCBI Taxonomy" id="591445"/>
    <lineage>
        <taxon>Eukaryota</taxon>
        <taxon>Metazoa</taxon>
        <taxon>Ecdysozoa</taxon>
        <taxon>Nematoda</taxon>
        <taxon>Chromadorea</taxon>
        <taxon>Rhabditida</taxon>
        <taxon>Tylenchina</taxon>
        <taxon>Panagrolaimomorpha</taxon>
        <taxon>Panagrolaimoidea</taxon>
        <taxon>Panagrolaimidae</taxon>
        <taxon>Panagrolaimus</taxon>
    </lineage>
</organism>
<protein>
    <submittedName>
        <fullName evidence="2">Ubiquitin-like domain-containing protein</fullName>
    </submittedName>
</protein>
<dbReference type="WBParaSite" id="ES5_v2.g15305.t1">
    <property type="protein sequence ID" value="ES5_v2.g15305.t1"/>
    <property type="gene ID" value="ES5_v2.g15305"/>
</dbReference>
<dbReference type="Proteomes" id="UP000887579">
    <property type="component" value="Unplaced"/>
</dbReference>
<name>A0AC34FDU7_9BILA</name>
<reference evidence="2" key="1">
    <citation type="submission" date="2022-11" db="UniProtKB">
        <authorList>
            <consortium name="WormBaseParasite"/>
        </authorList>
    </citation>
    <scope>IDENTIFICATION</scope>
</reference>
<evidence type="ECO:0000313" key="2">
    <source>
        <dbReference type="WBParaSite" id="ES5_v2.g15305.t1"/>
    </source>
</evidence>
<proteinExistence type="predicted"/>